<gene>
    <name evidence="1" type="ORF">UFOPK3937_00677</name>
</gene>
<organism evidence="1">
    <name type="scientific">freshwater metagenome</name>
    <dbReference type="NCBI Taxonomy" id="449393"/>
    <lineage>
        <taxon>unclassified sequences</taxon>
        <taxon>metagenomes</taxon>
        <taxon>ecological metagenomes</taxon>
    </lineage>
</organism>
<proteinExistence type="predicted"/>
<reference evidence="1" key="1">
    <citation type="submission" date="2020-05" db="EMBL/GenBank/DDBJ databases">
        <authorList>
            <person name="Chiriac C."/>
            <person name="Salcher M."/>
            <person name="Ghai R."/>
            <person name="Kavagutti S V."/>
        </authorList>
    </citation>
    <scope>NUCLEOTIDE SEQUENCE</scope>
</reference>
<dbReference type="AlphaFoldDB" id="A0A6J7MJH1"/>
<dbReference type="EMBL" id="CAFBOJ010000062">
    <property type="protein sequence ID" value="CAB4980005.1"/>
    <property type="molecule type" value="Genomic_DNA"/>
</dbReference>
<accession>A0A6J7MJH1</accession>
<sequence length="39" mass="4205">MCSPLLGRLIADAMGAGKISIEMRSVVSTMDLLGYVFEE</sequence>
<evidence type="ECO:0000313" key="1">
    <source>
        <dbReference type="EMBL" id="CAB4980005.1"/>
    </source>
</evidence>
<protein>
    <submittedName>
        <fullName evidence="1">Unannotated protein</fullName>
    </submittedName>
</protein>
<name>A0A6J7MJH1_9ZZZZ</name>